<evidence type="ECO:0000256" key="5">
    <source>
        <dbReference type="ARBA" id="ARBA00019465"/>
    </source>
</evidence>
<organism evidence="14 15">
    <name type="scientific">Paucilactobacillus suebicus DSM 5007 = KCTC 3549</name>
    <dbReference type="NCBI Taxonomy" id="1423807"/>
    <lineage>
        <taxon>Bacteria</taxon>
        <taxon>Bacillati</taxon>
        <taxon>Bacillota</taxon>
        <taxon>Bacilli</taxon>
        <taxon>Lactobacillales</taxon>
        <taxon>Lactobacillaceae</taxon>
        <taxon>Paucilactobacillus</taxon>
    </lineage>
</organism>
<dbReference type="EMBL" id="AZGF01000025">
    <property type="protein sequence ID" value="KRM10803.1"/>
    <property type="molecule type" value="Genomic_DNA"/>
</dbReference>
<dbReference type="Pfam" id="PF08546">
    <property type="entry name" value="ApbA_C"/>
    <property type="match status" value="1"/>
</dbReference>
<dbReference type="Pfam" id="PF02558">
    <property type="entry name" value="ApbA"/>
    <property type="match status" value="1"/>
</dbReference>
<dbReference type="InterPro" id="IPR013752">
    <property type="entry name" value="KPA_reductase"/>
</dbReference>
<dbReference type="GO" id="GO:0015940">
    <property type="term" value="P:pantothenate biosynthetic process"/>
    <property type="evidence" value="ECO:0007669"/>
    <property type="project" value="UniProtKB-UniPathway"/>
</dbReference>
<comment type="catalytic activity">
    <reaction evidence="10 11">
        <text>(R)-pantoate + NADP(+) = 2-dehydropantoate + NADPH + H(+)</text>
        <dbReference type="Rhea" id="RHEA:16233"/>
        <dbReference type="ChEBI" id="CHEBI:11561"/>
        <dbReference type="ChEBI" id="CHEBI:15378"/>
        <dbReference type="ChEBI" id="CHEBI:15980"/>
        <dbReference type="ChEBI" id="CHEBI:57783"/>
        <dbReference type="ChEBI" id="CHEBI:58349"/>
        <dbReference type="EC" id="1.1.1.169"/>
    </reaction>
</comment>
<dbReference type="STRING" id="1423807.FD16_GL001104"/>
<comment type="similarity">
    <text evidence="3 11">Belongs to the ketopantoate reductase family.</text>
</comment>
<evidence type="ECO:0000256" key="7">
    <source>
        <dbReference type="ARBA" id="ARBA00022857"/>
    </source>
</evidence>
<dbReference type="PATRIC" id="fig|1423807.3.peg.1124"/>
<comment type="function">
    <text evidence="1 11">Catalyzes the NADPH-dependent reduction of ketopantoate into pantoic acid.</text>
</comment>
<dbReference type="SUPFAM" id="SSF51735">
    <property type="entry name" value="NAD(P)-binding Rossmann-fold domains"/>
    <property type="match status" value="1"/>
</dbReference>
<accession>A0A0R1W5Y2</accession>
<feature type="domain" description="Ketopantoate reductase N-terminal" evidence="12">
    <location>
        <begin position="3"/>
        <end position="145"/>
    </location>
</feature>
<evidence type="ECO:0000259" key="13">
    <source>
        <dbReference type="Pfam" id="PF08546"/>
    </source>
</evidence>
<dbReference type="InterPro" id="IPR036291">
    <property type="entry name" value="NAD(P)-bd_dom_sf"/>
</dbReference>
<dbReference type="GO" id="GO:0005737">
    <property type="term" value="C:cytoplasm"/>
    <property type="evidence" value="ECO:0007669"/>
    <property type="project" value="TreeGrafter"/>
</dbReference>
<gene>
    <name evidence="14" type="ORF">FD16_GL001104</name>
</gene>
<evidence type="ECO:0000256" key="10">
    <source>
        <dbReference type="ARBA" id="ARBA00048793"/>
    </source>
</evidence>
<dbReference type="InterPro" id="IPR013328">
    <property type="entry name" value="6PGD_dom2"/>
</dbReference>
<dbReference type="UniPathway" id="UPA00028">
    <property type="reaction ID" value="UER00004"/>
</dbReference>
<keyword evidence="7 11" id="KW-0521">NADP</keyword>
<evidence type="ECO:0000313" key="14">
    <source>
        <dbReference type="EMBL" id="KRM10803.1"/>
    </source>
</evidence>
<dbReference type="EC" id="1.1.1.169" evidence="4 11"/>
<dbReference type="NCBIfam" id="TIGR00745">
    <property type="entry name" value="apbA_panE"/>
    <property type="match status" value="1"/>
</dbReference>
<evidence type="ECO:0000256" key="8">
    <source>
        <dbReference type="ARBA" id="ARBA00023002"/>
    </source>
</evidence>
<feature type="domain" description="Ketopantoate reductase C-terminal" evidence="13">
    <location>
        <begin position="182"/>
        <end position="307"/>
    </location>
</feature>
<dbReference type="Gene3D" id="1.10.1040.10">
    <property type="entry name" value="N-(1-d-carboxylethyl)-l-norvaline Dehydrogenase, domain 2"/>
    <property type="match status" value="1"/>
</dbReference>
<dbReference type="SUPFAM" id="SSF48179">
    <property type="entry name" value="6-phosphogluconate dehydrogenase C-terminal domain-like"/>
    <property type="match status" value="1"/>
</dbReference>
<dbReference type="GO" id="GO:0008677">
    <property type="term" value="F:2-dehydropantoate 2-reductase activity"/>
    <property type="evidence" value="ECO:0007669"/>
    <property type="project" value="UniProtKB-EC"/>
</dbReference>
<dbReference type="OrthoDB" id="9800163at2"/>
<evidence type="ECO:0000256" key="11">
    <source>
        <dbReference type="RuleBase" id="RU362068"/>
    </source>
</evidence>
<dbReference type="InterPro" id="IPR013332">
    <property type="entry name" value="KPR_N"/>
</dbReference>
<dbReference type="GO" id="GO:0050661">
    <property type="term" value="F:NADP binding"/>
    <property type="evidence" value="ECO:0007669"/>
    <property type="project" value="TreeGrafter"/>
</dbReference>
<evidence type="ECO:0000256" key="3">
    <source>
        <dbReference type="ARBA" id="ARBA00007870"/>
    </source>
</evidence>
<keyword evidence="8 11" id="KW-0560">Oxidoreductase</keyword>
<protein>
    <recommendedName>
        <fullName evidence="5 11">2-dehydropantoate 2-reductase</fullName>
        <ecNumber evidence="4 11">1.1.1.169</ecNumber>
    </recommendedName>
    <alternativeName>
        <fullName evidence="9 11">Ketopantoate reductase</fullName>
    </alternativeName>
</protein>
<evidence type="ECO:0000259" key="12">
    <source>
        <dbReference type="Pfam" id="PF02558"/>
    </source>
</evidence>
<proteinExistence type="inferred from homology"/>
<dbReference type="PANTHER" id="PTHR43765">
    <property type="entry name" value="2-DEHYDROPANTOATE 2-REDUCTASE-RELATED"/>
    <property type="match status" value="1"/>
</dbReference>
<comment type="pathway">
    <text evidence="2 11">Cofactor biosynthesis; (R)-pantothenate biosynthesis; (R)-pantoate from 3-methyl-2-oxobutanoate: step 2/2.</text>
</comment>
<evidence type="ECO:0000256" key="1">
    <source>
        <dbReference type="ARBA" id="ARBA00002919"/>
    </source>
</evidence>
<evidence type="ECO:0000256" key="4">
    <source>
        <dbReference type="ARBA" id="ARBA00013014"/>
    </source>
</evidence>
<evidence type="ECO:0000256" key="9">
    <source>
        <dbReference type="ARBA" id="ARBA00032024"/>
    </source>
</evidence>
<comment type="caution">
    <text evidence="14">The sequence shown here is derived from an EMBL/GenBank/DDBJ whole genome shotgun (WGS) entry which is preliminary data.</text>
</comment>
<dbReference type="Proteomes" id="UP000051820">
    <property type="component" value="Unassembled WGS sequence"/>
</dbReference>
<dbReference type="RefSeq" id="WP_010621065.1">
    <property type="nucleotide sequence ID" value="NZ_AZGF01000025.1"/>
</dbReference>
<sequence>MKIAVIGAGAMGLRYGILLQEAGNDVDFVEPWKPSYDAIKKQNVVYVSRDGKNRQLINVSVYQPNEYQTEPDLAILFVKQMESDHAMAACKHFLGNNTYVLTNQNGIGSVDVIEKYVPQQHIIAGTAFVATVLNHPGDVNFMGNKGAGHTHLVNVTEKPDDFTKQVVNEFQKAGLNPTLLTNYMGTLWDKMMLNAVINTICTMMDITMGQYATFSQASELSEELIQEGTKVAEGDGVKMLKTPEEMAAVIQRESSSVNPLHRPSMYQDMVNNRPTEVEYINGYILKRAKVHGLDAPKHELLVKLVHLTEEMRRYKQPQ</sequence>
<dbReference type="InterPro" id="IPR050838">
    <property type="entry name" value="Ketopantoate_reductase"/>
</dbReference>
<dbReference type="InterPro" id="IPR008927">
    <property type="entry name" value="6-PGluconate_DH-like_C_sf"/>
</dbReference>
<keyword evidence="6 11" id="KW-0566">Pantothenate biosynthesis</keyword>
<evidence type="ECO:0000313" key="15">
    <source>
        <dbReference type="Proteomes" id="UP000051820"/>
    </source>
</evidence>
<reference evidence="14 15" key="1">
    <citation type="journal article" date="2015" name="Genome Announc.">
        <title>Expanding the biotechnology potential of lactobacilli through comparative genomics of 213 strains and associated genera.</title>
        <authorList>
            <person name="Sun Z."/>
            <person name="Harris H.M."/>
            <person name="McCann A."/>
            <person name="Guo C."/>
            <person name="Argimon S."/>
            <person name="Zhang W."/>
            <person name="Yang X."/>
            <person name="Jeffery I.B."/>
            <person name="Cooney J.C."/>
            <person name="Kagawa T.F."/>
            <person name="Liu W."/>
            <person name="Song Y."/>
            <person name="Salvetti E."/>
            <person name="Wrobel A."/>
            <person name="Rasinkangas P."/>
            <person name="Parkhill J."/>
            <person name="Rea M.C."/>
            <person name="O'Sullivan O."/>
            <person name="Ritari J."/>
            <person name="Douillard F.P."/>
            <person name="Paul Ross R."/>
            <person name="Yang R."/>
            <person name="Briner A.E."/>
            <person name="Felis G.E."/>
            <person name="de Vos W.M."/>
            <person name="Barrangou R."/>
            <person name="Klaenhammer T.R."/>
            <person name="Caufield P.W."/>
            <person name="Cui Y."/>
            <person name="Zhang H."/>
            <person name="O'Toole P.W."/>
        </authorList>
    </citation>
    <scope>NUCLEOTIDE SEQUENCE [LARGE SCALE GENOMIC DNA]</scope>
    <source>
        <strain evidence="14 15">DSM 5007</strain>
    </source>
</reference>
<dbReference type="eggNOG" id="COG1893">
    <property type="taxonomic scope" value="Bacteria"/>
</dbReference>
<keyword evidence="15" id="KW-1185">Reference proteome</keyword>
<dbReference type="Gene3D" id="3.40.50.720">
    <property type="entry name" value="NAD(P)-binding Rossmann-like Domain"/>
    <property type="match status" value="1"/>
</dbReference>
<dbReference type="AlphaFoldDB" id="A0A0R1W5Y2"/>
<dbReference type="PANTHER" id="PTHR43765:SF2">
    <property type="entry name" value="2-DEHYDROPANTOATE 2-REDUCTASE"/>
    <property type="match status" value="1"/>
</dbReference>
<name>A0A0R1W5Y2_9LACO</name>
<dbReference type="InterPro" id="IPR003710">
    <property type="entry name" value="ApbA"/>
</dbReference>
<evidence type="ECO:0000256" key="2">
    <source>
        <dbReference type="ARBA" id="ARBA00004994"/>
    </source>
</evidence>
<evidence type="ECO:0000256" key="6">
    <source>
        <dbReference type="ARBA" id="ARBA00022655"/>
    </source>
</evidence>